<proteinExistence type="predicted"/>
<dbReference type="Pfam" id="PF13385">
    <property type="entry name" value="Laminin_G_3"/>
    <property type="match status" value="1"/>
</dbReference>
<keyword evidence="2" id="KW-1015">Disulfide bond</keyword>
<dbReference type="SMART" id="SM00560">
    <property type="entry name" value="LamGL"/>
    <property type="match status" value="1"/>
</dbReference>
<keyword evidence="6" id="KW-1185">Reference proteome</keyword>
<dbReference type="InterPro" id="IPR006558">
    <property type="entry name" value="LamG-like"/>
</dbReference>
<evidence type="ECO:0000313" key="6">
    <source>
        <dbReference type="Proteomes" id="UP000268094"/>
    </source>
</evidence>
<dbReference type="AlphaFoldDB" id="A0A3A8HZF1"/>
<comment type="caution">
    <text evidence="5">The sequence shown here is derived from an EMBL/GenBank/DDBJ whole genome shotgun (WGS) entry which is preliminary data.</text>
</comment>
<dbReference type="InterPro" id="IPR013320">
    <property type="entry name" value="ConA-like_dom_sf"/>
</dbReference>
<gene>
    <name evidence="5" type="ORF">D7V88_37425</name>
</gene>
<dbReference type="InterPro" id="IPR011483">
    <property type="entry name" value="Sde182_NH-like"/>
</dbReference>
<evidence type="ECO:0000259" key="4">
    <source>
        <dbReference type="SMART" id="SM00560"/>
    </source>
</evidence>
<dbReference type="Proteomes" id="UP000268094">
    <property type="component" value="Unassembled WGS sequence"/>
</dbReference>
<evidence type="ECO:0000256" key="2">
    <source>
        <dbReference type="ARBA" id="ARBA00023157"/>
    </source>
</evidence>
<keyword evidence="1" id="KW-0732">Signal</keyword>
<dbReference type="Pfam" id="PF21027">
    <property type="entry name" value="Sde0182_C"/>
    <property type="match status" value="1"/>
</dbReference>
<dbReference type="SUPFAM" id="SSF49899">
    <property type="entry name" value="Concanavalin A-like lectins/glucanases"/>
    <property type="match status" value="1"/>
</dbReference>
<dbReference type="InterPro" id="IPR048527">
    <property type="entry name" value="Sde182_C"/>
</dbReference>
<dbReference type="Gene3D" id="3.90.245.10">
    <property type="entry name" value="Ribonucleoside hydrolase-like"/>
    <property type="match status" value="1"/>
</dbReference>
<dbReference type="EMBL" id="RAVZ01000442">
    <property type="protein sequence ID" value="RKG72860.1"/>
    <property type="molecule type" value="Genomic_DNA"/>
</dbReference>
<evidence type="ECO:0000313" key="5">
    <source>
        <dbReference type="EMBL" id="RKG72860.1"/>
    </source>
</evidence>
<evidence type="ECO:0000256" key="3">
    <source>
        <dbReference type="SAM" id="MobiDB-lite"/>
    </source>
</evidence>
<dbReference type="Pfam" id="PF07632">
    <property type="entry name" value="Sde182_NH-like"/>
    <property type="match status" value="1"/>
</dbReference>
<dbReference type="Gene3D" id="2.60.40.10">
    <property type="entry name" value="Immunoglobulins"/>
    <property type="match status" value="1"/>
</dbReference>
<dbReference type="InterPro" id="IPR013783">
    <property type="entry name" value="Ig-like_fold"/>
</dbReference>
<feature type="region of interest" description="Disordered" evidence="3">
    <location>
        <begin position="544"/>
        <end position="574"/>
    </location>
</feature>
<evidence type="ECO:0000256" key="1">
    <source>
        <dbReference type="ARBA" id="ARBA00022729"/>
    </source>
</evidence>
<organism evidence="5 6">
    <name type="scientific">Corallococcus terminator</name>
    <dbReference type="NCBI Taxonomy" id="2316733"/>
    <lineage>
        <taxon>Bacteria</taxon>
        <taxon>Pseudomonadati</taxon>
        <taxon>Myxococcota</taxon>
        <taxon>Myxococcia</taxon>
        <taxon>Myxococcales</taxon>
        <taxon>Cystobacterineae</taxon>
        <taxon>Myxococcaceae</taxon>
        <taxon>Corallococcus</taxon>
    </lineage>
</organism>
<reference evidence="6" key="1">
    <citation type="submission" date="2018-09" db="EMBL/GenBank/DDBJ databases">
        <authorList>
            <person name="Livingstone P.G."/>
            <person name="Whitworth D.E."/>
        </authorList>
    </citation>
    <scope>NUCLEOTIDE SEQUENCE [LARGE SCALE GENOMIC DNA]</scope>
    <source>
        <strain evidence="6">CA054A</strain>
    </source>
</reference>
<dbReference type="Gene3D" id="2.60.120.200">
    <property type="match status" value="1"/>
</dbReference>
<sequence>MSVYDRGRATAHCLCSMCIHASGRRVRIPGKSAFFPLAPWSLFVMTHSPISPRHAAGRPRSRWLPSWALAVSTLLASTASAQTAPAKPRLLVTTDIGGDPDDQQSMRRLLLYANEFDLTGLLASAAGTAGELETATVRPDLIEDIVDDYEAVLPNLSRHATGFPTAATLRSRIKAGTKDRGVANLGTGRSTAASNHIITTVDASTAPLYVAIWGGAHELAQALYDVRAARTPAQLATFLSRLRVYAIADQDKGTSPQGTGEWIRANFPTLRYVEAGPPSTNGYTSLFRGMYQNDSSGGGRPTVQLVESPVVPLNQEAWLNTHVRTGHGVLGAGYPVVIQNPGTSRNTKGVKEGDTPSWFYVLPNGLQDPEQPTWGGWGGRFKLDAGQHFIDAEDAHWTGNSDYGVRRKWTVARWREAQQNDFAARLDWCVAATFAGANHAPVAGIDGGAGTQVVQRTVASGSVVNLSATGSTDPDGDTLSYQWFQYLEAGTHAQAVALTGATTRDVRFTAPTVSTASTVHLILAVRDNGSPALTRYRRVVVTVQPSSGGDPSLRGEWKLDEGQGGTTADGSSFQQSGTLLNGPVWVAGHQGSAVEFDGVDDRIDLGNPTHLRLTGAMTLSAWVFIDDFAGNGRIVNKQGGSGSRGWSLNVEAGGFASFQVASSATQLVLVNGASSLPTGQWIHLAGTYEPGVALRLWVNGVQDAALTTGVPASQYNPSLNVALGNRPGGGTPFNGRIDAVRVYDRVLGAAELQQL</sequence>
<name>A0A3A8HZF1_9BACT</name>
<dbReference type="InterPro" id="IPR036452">
    <property type="entry name" value="Ribo_hydro-like"/>
</dbReference>
<protein>
    <submittedName>
        <fullName evidence="5">DUF1593 domain-containing protein</fullName>
    </submittedName>
</protein>
<feature type="domain" description="LamG-like jellyroll fold" evidence="4">
    <location>
        <begin position="615"/>
        <end position="750"/>
    </location>
</feature>
<dbReference type="GO" id="GO:0016799">
    <property type="term" value="F:hydrolase activity, hydrolyzing N-glycosyl compounds"/>
    <property type="evidence" value="ECO:0007669"/>
    <property type="project" value="InterPro"/>
</dbReference>
<accession>A0A3A8HZF1</accession>